<reference evidence="2" key="1">
    <citation type="submission" date="2013-09" db="EMBL/GenBank/DDBJ databases">
        <title>Corchorus olitorius genome sequencing.</title>
        <authorList>
            <person name="Alam M."/>
            <person name="Haque M.S."/>
            <person name="Islam M.S."/>
            <person name="Emdad E.M."/>
            <person name="Islam M.M."/>
            <person name="Ahmed B."/>
            <person name="Halim A."/>
            <person name="Hossen Q.M.M."/>
            <person name="Hossain M.Z."/>
            <person name="Ahmed R."/>
            <person name="Khan M.M."/>
            <person name="Islam R."/>
            <person name="Rashid M.M."/>
            <person name="Khan S.A."/>
            <person name="Rahman M.S."/>
            <person name="Alam M."/>
            <person name="Yahiya A.S."/>
            <person name="Khan M.S."/>
            <person name="Azam M.S."/>
            <person name="Haque T."/>
            <person name="Lashkar M.Z.H."/>
            <person name="Akhand A.I."/>
            <person name="Morshed G."/>
            <person name="Roy S."/>
            <person name="Uddin K.S."/>
            <person name="Rabeya T."/>
            <person name="Hossain A.S."/>
            <person name="Chowdhury A."/>
            <person name="Snigdha A.R."/>
            <person name="Mortoza M.S."/>
            <person name="Matin S.A."/>
            <person name="Hoque S.M.E."/>
            <person name="Islam M.K."/>
            <person name="Roy D.K."/>
            <person name="Haider R."/>
            <person name="Moosa M.M."/>
            <person name="Elias S.M."/>
            <person name="Hasan A.M."/>
            <person name="Jahan S."/>
            <person name="Shafiuddin M."/>
            <person name="Mahmood N."/>
            <person name="Shommy N.S."/>
        </authorList>
    </citation>
    <scope>NUCLEOTIDE SEQUENCE [LARGE SCALE GENOMIC DNA]</scope>
    <source>
        <strain evidence="2">cv. O-4</strain>
    </source>
</reference>
<dbReference type="EMBL" id="AWUE01010644">
    <property type="protein sequence ID" value="OMP11482.1"/>
    <property type="molecule type" value="Genomic_DNA"/>
</dbReference>
<sequence length="33" mass="3866">MHEYYAMKCLCNAKVLKVRCNALKVDDMKLVFS</sequence>
<organism evidence="1 2">
    <name type="scientific">Corchorus olitorius</name>
    <dbReference type="NCBI Taxonomy" id="93759"/>
    <lineage>
        <taxon>Eukaryota</taxon>
        <taxon>Viridiplantae</taxon>
        <taxon>Streptophyta</taxon>
        <taxon>Embryophyta</taxon>
        <taxon>Tracheophyta</taxon>
        <taxon>Spermatophyta</taxon>
        <taxon>Magnoliopsida</taxon>
        <taxon>eudicotyledons</taxon>
        <taxon>Gunneridae</taxon>
        <taxon>Pentapetalae</taxon>
        <taxon>rosids</taxon>
        <taxon>malvids</taxon>
        <taxon>Malvales</taxon>
        <taxon>Malvaceae</taxon>
        <taxon>Grewioideae</taxon>
        <taxon>Apeibeae</taxon>
        <taxon>Corchorus</taxon>
    </lineage>
</organism>
<keyword evidence="2" id="KW-1185">Reference proteome</keyword>
<dbReference type="Proteomes" id="UP000187203">
    <property type="component" value="Unassembled WGS sequence"/>
</dbReference>
<gene>
    <name evidence="1" type="ORF">COLO4_03787</name>
</gene>
<evidence type="ECO:0000313" key="2">
    <source>
        <dbReference type="Proteomes" id="UP000187203"/>
    </source>
</evidence>
<accession>A0A1R3KWN3</accession>
<dbReference type="AlphaFoldDB" id="A0A1R3KWN3"/>
<name>A0A1R3KWN3_9ROSI</name>
<proteinExistence type="predicted"/>
<evidence type="ECO:0000313" key="1">
    <source>
        <dbReference type="EMBL" id="OMP11482.1"/>
    </source>
</evidence>
<comment type="caution">
    <text evidence="1">The sequence shown here is derived from an EMBL/GenBank/DDBJ whole genome shotgun (WGS) entry which is preliminary data.</text>
</comment>
<protein>
    <submittedName>
        <fullName evidence="1">Uncharacterized protein</fullName>
    </submittedName>
</protein>